<reference evidence="12" key="1">
    <citation type="journal article" date="2012" name="Nat. Biotechnol.">
        <title>Reference genome sequence of the model plant Setaria.</title>
        <authorList>
            <person name="Bennetzen J.L."/>
            <person name="Schmutz J."/>
            <person name="Wang H."/>
            <person name="Percifield R."/>
            <person name="Hawkins J."/>
            <person name="Pontaroli A.C."/>
            <person name="Estep M."/>
            <person name="Feng L."/>
            <person name="Vaughn J.N."/>
            <person name="Grimwood J."/>
            <person name="Jenkins J."/>
            <person name="Barry K."/>
            <person name="Lindquist E."/>
            <person name="Hellsten U."/>
            <person name="Deshpande S."/>
            <person name="Wang X."/>
            <person name="Wu X."/>
            <person name="Mitros T."/>
            <person name="Triplett J."/>
            <person name="Yang X."/>
            <person name="Ye C.Y."/>
            <person name="Mauro-Herrera M."/>
            <person name="Wang L."/>
            <person name="Li P."/>
            <person name="Sharma M."/>
            <person name="Sharma R."/>
            <person name="Ronald P.C."/>
            <person name="Panaud O."/>
            <person name="Kellogg E.A."/>
            <person name="Brutnell T.P."/>
            <person name="Doust A.N."/>
            <person name="Tuskan G.A."/>
            <person name="Rokhsar D."/>
            <person name="Devos K.M."/>
        </authorList>
    </citation>
    <scope>NUCLEOTIDE SEQUENCE [LARGE SCALE GENOMIC DNA]</scope>
    <source>
        <strain evidence="12">cv. Yugu1</strain>
    </source>
</reference>
<dbReference type="Pfam" id="PF00521">
    <property type="entry name" value="DNA_topoisoIV"/>
    <property type="match status" value="1"/>
</dbReference>
<protein>
    <recommendedName>
        <fullName evidence="3">DNA topoisomerase (ATP-hydrolyzing)</fullName>
        <ecNumber evidence="3">5.6.2.2</ecNumber>
    </recommendedName>
</protein>
<dbReference type="Gene3D" id="3.90.199.10">
    <property type="entry name" value="Topoisomerase II, domain 5"/>
    <property type="match status" value="1"/>
</dbReference>
<proteinExistence type="predicted"/>
<dbReference type="FunFam" id="3.30.1360.40:FF:000003">
    <property type="entry name" value="DNA topoisomerase 2"/>
    <property type="match status" value="1"/>
</dbReference>
<dbReference type="OMA" id="VRKCEDA"/>
<dbReference type="EC" id="5.6.2.2" evidence="3"/>
<feature type="domain" description="Topo IIA-type catalytic" evidence="10">
    <location>
        <begin position="21"/>
        <end position="323"/>
    </location>
</feature>
<evidence type="ECO:0000256" key="3">
    <source>
        <dbReference type="ARBA" id="ARBA00012895"/>
    </source>
</evidence>
<keyword evidence="7 9" id="KW-0238">DNA-binding</keyword>
<dbReference type="Gene3D" id="3.30.1360.40">
    <property type="match status" value="1"/>
</dbReference>
<evidence type="ECO:0000259" key="10">
    <source>
        <dbReference type="PROSITE" id="PS52040"/>
    </source>
</evidence>
<dbReference type="InterPro" id="IPR013758">
    <property type="entry name" value="Topo_IIA_A/C_ab"/>
</dbReference>
<dbReference type="eggNOG" id="KOG0355">
    <property type="taxonomic scope" value="Eukaryota"/>
</dbReference>
<keyword evidence="4" id="KW-0547">Nucleotide-binding</keyword>
<dbReference type="Proteomes" id="UP000004995">
    <property type="component" value="Unassembled WGS sequence"/>
</dbReference>
<comment type="cofactor">
    <cofactor evidence="2">
        <name>Mg(2+)</name>
        <dbReference type="ChEBI" id="CHEBI:18420"/>
    </cofactor>
</comment>
<evidence type="ECO:0000313" key="11">
    <source>
        <dbReference type="EnsemblPlants" id="KQL31085"/>
    </source>
</evidence>
<sequence length="323" mass="36376">LDPINAKPIFFSMAELQRPSIPSVVDGLTPDQRKIMFCLLKSKADKEVKVSKLSAHVSEHTACHRHDEQRLATAIIRMTHSFVGSNNINLLHPGGQIGTRIFGGEDLCIATKLLPITCSIFPKDDDALLDYLNEDGKLIEPTWCVPILPMILVNGGEETGTRCSTYIQNYNPRDIIANLRQLLNDEYTRPMHPWYRGFKGSIEKTNAEAGGDTYTVTGVIEAVDSTRLRITELPIRCWTMDYRDFLESLAPDAKNGRRSFIEEFMMNGYNEDIDFEVILSEENMNIATKQGLENKFKLTSTIGTANMHLLDSDGNVQKYDTPE</sequence>
<dbReference type="SMART" id="SM00434">
    <property type="entry name" value="TOP4c"/>
    <property type="match status" value="1"/>
</dbReference>
<dbReference type="SUPFAM" id="SSF56719">
    <property type="entry name" value="Type II DNA topoisomerase"/>
    <property type="match status" value="1"/>
</dbReference>
<dbReference type="PANTHER" id="PTHR10169">
    <property type="entry name" value="DNA TOPOISOMERASE/GYRASE"/>
    <property type="match status" value="1"/>
</dbReference>
<dbReference type="STRING" id="4555.K3YZF3"/>
<dbReference type="GO" id="GO:0003918">
    <property type="term" value="F:DNA topoisomerase type II (double strand cut, ATP-hydrolyzing) activity"/>
    <property type="evidence" value="ECO:0007669"/>
    <property type="project" value="UniProtKB-EC"/>
</dbReference>
<keyword evidence="6" id="KW-0799">Topoisomerase</keyword>
<dbReference type="GO" id="GO:0006265">
    <property type="term" value="P:DNA topological change"/>
    <property type="evidence" value="ECO:0007669"/>
    <property type="project" value="InterPro"/>
</dbReference>
<dbReference type="InterPro" id="IPR001154">
    <property type="entry name" value="TopoII_euk"/>
</dbReference>
<keyword evidence="8" id="KW-0413">Isomerase</keyword>
<evidence type="ECO:0000256" key="5">
    <source>
        <dbReference type="ARBA" id="ARBA00022840"/>
    </source>
</evidence>
<evidence type="ECO:0000256" key="7">
    <source>
        <dbReference type="ARBA" id="ARBA00023125"/>
    </source>
</evidence>
<comment type="caution">
    <text evidence="9">Lacks conserved residue(s) required for the propagation of feature annotation.</text>
</comment>
<evidence type="ECO:0000256" key="8">
    <source>
        <dbReference type="ARBA" id="ARBA00023235"/>
    </source>
</evidence>
<keyword evidence="5" id="KW-0067">ATP-binding</keyword>
<evidence type="ECO:0000256" key="9">
    <source>
        <dbReference type="PROSITE-ProRule" id="PRU01384"/>
    </source>
</evidence>
<dbReference type="InterPro" id="IPR013760">
    <property type="entry name" value="Topo_IIA-like_dom_sf"/>
</dbReference>
<dbReference type="InParanoid" id="K3YZF3"/>
<evidence type="ECO:0000256" key="2">
    <source>
        <dbReference type="ARBA" id="ARBA00001946"/>
    </source>
</evidence>
<dbReference type="Gramene" id="KQL31085">
    <property type="protein sequence ID" value="KQL31085"/>
    <property type="gene ID" value="SETIT_019661mg"/>
</dbReference>
<dbReference type="PRINTS" id="PR01158">
    <property type="entry name" value="TOPISMRASEII"/>
</dbReference>
<comment type="catalytic activity">
    <reaction evidence="1">
        <text>ATP-dependent breakage, passage and rejoining of double-stranded DNA.</text>
        <dbReference type="EC" id="5.6.2.2"/>
    </reaction>
</comment>
<dbReference type="InterPro" id="IPR002205">
    <property type="entry name" value="Topo_IIA_dom_A"/>
</dbReference>
<dbReference type="EMBL" id="AGNK02000509">
    <property type="status" value="NOT_ANNOTATED_CDS"/>
    <property type="molecule type" value="Genomic_DNA"/>
</dbReference>
<keyword evidence="12" id="KW-1185">Reference proteome</keyword>
<dbReference type="EnsemblPlants" id="KQL31085">
    <property type="protein sequence ID" value="KQL31085"/>
    <property type="gene ID" value="SETIT_019661mg"/>
</dbReference>
<name>K3YZF3_SETIT</name>
<dbReference type="AlphaFoldDB" id="K3YZF3"/>
<organism evidence="11 12">
    <name type="scientific">Setaria italica</name>
    <name type="common">Foxtail millet</name>
    <name type="synonym">Panicum italicum</name>
    <dbReference type="NCBI Taxonomy" id="4555"/>
    <lineage>
        <taxon>Eukaryota</taxon>
        <taxon>Viridiplantae</taxon>
        <taxon>Streptophyta</taxon>
        <taxon>Embryophyta</taxon>
        <taxon>Tracheophyta</taxon>
        <taxon>Spermatophyta</taxon>
        <taxon>Magnoliopsida</taxon>
        <taxon>Liliopsida</taxon>
        <taxon>Poales</taxon>
        <taxon>Poaceae</taxon>
        <taxon>PACMAD clade</taxon>
        <taxon>Panicoideae</taxon>
        <taxon>Panicodae</taxon>
        <taxon>Paniceae</taxon>
        <taxon>Cenchrinae</taxon>
        <taxon>Setaria</taxon>
    </lineage>
</organism>
<dbReference type="GO" id="GO:0003677">
    <property type="term" value="F:DNA binding"/>
    <property type="evidence" value="ECO:0007669"/>
    <property type="project" value="UniProtKB-UniRule"/>
</dbReference>
<dbReference type="PROSITE" id="PS52040">
    <property type="entry name" value="TOPO_IIA"/>
    <property type="match status" value="1"/>
</dbReference>
<evidence type="ECO:0000256" key="1">
    <source>
        <dbReference type="ARBA" id="ARBA00000185"/>
    </source>
</evidence>
<evidence type="ECO:0000256" key="4">
    <source>
        <dbReference type="ARBA" id="ARBA00022741"/>
    </source>
</evidence>
<dbReference type="HOGENOM" id="CLU_068375_0_0_1"/>
<dbReference type="PANTHER" id="PTHR10169:SF38">
    <property type="entry name" value="DNA TOPOISOMERASE 2"/>
    <property type="match status" value="1"/>
</dbReference>
<evidence type="ECO:0000256" key="6">
    <source>
        <dbReference type="ARBA" id="ARBA00023029"/>
    </source>
</evidence>
<reference evidence="11" key="2">
    <citation type="submission" date="2018-08" db="UniProtKB">
        <authorList>
            <consortium name="EnsemblPlants"/>
        </authorList>
    </citation>
    <scope>IDENTIFICATION</scope>
    <source>
        <strain evidence="11">Yugu1</strain>
    </source>
</reference>
<dbReference type="GO" id="GO:0005524">
    <property type="term" value="F:ATP binding"/>
    <property type="evidence" value="ECO:0007669"/>
    <property type="project" value="UniProtKB-KW"/>
</dbReference>
<evidence type="ECO:0000313" key="12">
    <source>
        <dbReference type="Proteomes" id="UP000004995"/>
    </source>
</evidence>
<dbReference type="InterPro" id="IPR050634">
    <property type="entry name" value="DNA_Topoisomerase_II"/>
</dbReference>
<accession>K3YZF3</accession>